<sequence>MYPVIPESDRPSDLADDCILSPDGVNPVSKNDEVPSEKNLFDDKIAVYPVPGATLPFYFPGYPNQPL</sequence>
<name>A0AAE3AUR9_9FIRM</name>
<accession>A0AAE3AUR9</accession>
<dbReference type="RefSeq" id="WP_118496447.1">
    <property type="nucleotide sequence ID" value="NZ_JAJEQF010000010.1"/>
</dbReference>
<dbReference type="AlphaFoldDB" id="A0AAE3AUR9"/>
<reference evidence="1 2" key="1">
    <citation type="submission" date="2021-10" db="EMBL/GenBank/DDBJ databases">
        <title>Anaerobic single-cell dispensing facilitates the cultivation of human gut bacteria.</title>
        <authorList>
            <person name="Afrizal A."/>
        </authorList>
    </citation>
    <scope>NUCLEOTIDE SEQUENCE [LARGE SCALE GENOMIC DNA]</scope>
    <source>
        <strain evidence="1 2">CLA-AA-H244</strain>
    </source>
</reference>
<comment type="caution">
    <text evidence="1">The sequence shown here is derived from an EMBL/GenBank/DDBJ whole genome shotgun (WGS) entry which is preliminary data.</text>
</comment>
<proteinExistence type="predicted"/>
<keyword evidence="2" id="KW-1185">Reference proteome</keyword>
<evidence type="ECO:0000313" key="2">
    <source>
        <dbReference type="Proteomes" id="UP001199355"/>
    </source>
</evidence>
<protein>
    <submittedName>
        <fullName evidence="1">Uncharacterized protein</fullName>
    </submittedName>
</protein>
<evidence type="ECO:0000313" key="1">
    <source>
        <dbReference type="EMBL" id="MCC2167246.1"/>
    </source>
</evidence>
<gene>
    <name evidence="1" type="ORF">LKD45_05965</name>
</gene>
<dbReference type="Proteomes" id="UP001199355">
    <property type="component" value="Unassembled WGS sequence"/>
</dbReference>
<dbReference type="EMBL" id="JAJEQF010000010">
    <property type="protein sequence ID" value="MCC2167246.1"/>
    <property type="molecule type" value="Genomic_DNA"/>
</dbReference>
<organism evidence="1 2">
    <name type="scientific">Gallintestinimicrobium propionicum</name>
    <dbReference type="NCBI Taxonomy" id="2981770"/>
    <lineage>
        <taxon>Bacteria</taxon>
        <taxon>Bacillati</taxon>
        <taxon>Bacillota</taxon>
        <taxon>Clostridia</taxon>
        <taxon>Lachnospirales</taxon>
        <taxon>Lachnospiraceae</taxon>
        <taxon>Gallintestinimicrobium</taxon>
    </lineage>
</organism>